<sequence>MRLEKTQKYLKEHDYPYRYTEEDGMGSIDFEHRGLKYHIWEFQDGEIRGVETNLRTSGRSEDLTGDYEEEMIEILKTW</sequence>
<dbReference type="GO" id="GO:0016301">
    <property type="term" value="F:kinase activity"/>
    <property type="evidence" value="ECO:0007669"/>
    <property type="project" value="UniProtKB-KW"/>
</dbReference>
<dbReference type="EMBL" id="DWWU01000019">
    <property type="protein sequence ID" value="HJC15075.1"/>
    <property type="molecule type" value="Genomic_DNA"/>
</dbReference>
<evidence type="ECO:0000313" key="1">
    <source>
        <dbReference type="EMBL" id="HJC15075.1"/>
    </source>
</evidence>
<keyword evidence="1" id="KW-0418">Kinase</keyword>
<dbReference type="AlphaFoldDB" id="A0A9D2N9C4"/>
<dbReference type="Proteomes" id="UP000823849">
    <property type="component" value="Unassembled WGS sequence"/>
</dbReference>
<proteinExistence type="predicted"/>
<reference evidence="1" key="2">
    <citation type="submission" date="2021-04" db="EMBL/GenBank/DDBJ databases">
        <authorList>
            <person name="Gilroy R."/>
        </authorList>
    </citation>
    <scope>NUCLEOTIDE SEQUENCE</scope>
    <source>
        <strain evidence="1">CHK185-5351</strain>
    </source>
</reference>
<evidence type="ECO:0000313" key="2">
    <source>
        <dbReference type="Proteomes" id="UP000823849"/>
    </source>
</evidence>
<protein>
    <submittedName>
        <fullName evidence="1">Kinase</fullName>
    </submittedName>
</protein>
<comment type="caution">
    <text evidence="1">The sequence shown here is derived from an EMBL/GenBank/DDBJ whole genome shotgun (WGS) entry which is preliminary data.</text>
</comment>
<organism evidence="1 2">
    <name type="scientific">Candidatus Fusicatenibacter intestinigallinarum</name>
    <dbReference type="NCBI Taxonomy" id="2838598"/>
    <lineage>
        <taxon>Bacteria</taxon>
        <taxon>Bacillati</taxon>
        <taxon>Bacillota</taxon>
        <taxon>Clostridia</taxon>
        <taxon>Lachnospirales</taxon>
        <taxon>Lachnospiraceae</taxon>
        <taxon>Fusicatenibacter</taxon>
    </lineage>
</organism>
<keyword evidence="1" id="KW-0808">Transferase</keyword>
<name>A0A9D2N9C4_9FIRM</name>
<accession>A0A9D2N9C4</accession>
<gene>
    <name evidence="1" type="ORF">H9705_04505</name>
</gene>
<reference evidence="1" key="1">
    <citation type="journal article" date="2021" name="PeerJ">
        <title>Extensive microbial diversity within the chicken gut microbiome revealed by metagenomics and culture.</title>
        <authorList>
            <person name="Gilroy R."/>
            <person name="Ravi A."/>
            <person name="Getino M."/>
            <person name="Pursley I."/>
            <person name="Horton D.L."/>
            <person name="Alikhan N.F."/>
            <person name="Baker D."/>
            <person name="Gharbi K."/>
            <person name="Hall N."/>
            <person name="Watson M."/>
            <person name="Adriaenssens E.M."/>
            <person name="Foster-Nyarko E."/>
            <person name="Jarju S."/>
            <person name="Secka A."/>
            <person name="Antonio M."/>
            <person name="Oren A."/>
            <person name="Chaudhuri R.R."/>
            <person name="La Ragione R."/>
            <person name="Hildebrand F."/>
            <person name="Pallen M.J."/>
        </authorList>
    </citation>
    <scope>NUCLEOTIDE SEQUENCE</scope>
    <source>
        <strain evidence="1">CHK185-5351</strain>
    </source>
</reference>